<sequence length="237" mass="26421">MALVDDKSGLVRKESARNGEWVKISMRKVHTLLEMEDNDERKSFIDCLCIDLNYVEEQRNNLVIFPSKSQVKVTDSLVNVTDSSVTDYDSADESSICSTHLPSLKKLVGVEPVSGPKTIKSILKSNSTFKDENLKGVTINEPTSAPAKGNKNVSSSKNNSAPAAPQDRWYKEKHIELVNIMGNSGTGMLIREMAKELSAALAHECLFVDFLPEEEPKKVSEALKHLRWVDVMQEELN</sequence>
<accession>A0A699H3B6</accession>
<evidence type="ECO:0000313" key="2">
    <source>
        <dbReference type="EMBL" id="GEX26698.1"/>
    </source>
</evidence>
<name>A0A699H3B6_TANCI</name>
<protein>
    <submittedName>
        <fullName evidence="2">Retrovirus-related Pol polyprotein from transposon TNT 1-94</fullName>
    </submittedName>
</protein>
<proteinExistence type="predicted"/>
<organism evidence="2">
    <name type="scientific">Tanacetum cinerariifolium</name>
    <name type="common">Dalmatian daisy</name>
    <name type="synonym">Chrysanthemum cinerariifolium</name>
    <dbReference type="NCBI Taxonomy" id="118510"/>
    <lineage>
        <taxon>Eukaryota</taxon>
        <taxon>Viridiplantae</taxon>
        <taxon>Streptophyta</taxon>
        <taxon>Embryophyta</taxon>
        <taxon>Tracheophyta</taxon>
        <taxon>Spermatophyta</taxon>
        <taxon>Magnoliopsida</taxon>
        <taxon>eudicotyledons</taxon>
        <taxon>Gunneridae</taxon>
        <taxon>Pentapetalae</taxon>
        <taxon>asterids</taxon>
        <taxon>campanulids</taxon>
        <taxon>Asterales</taxon>
        <taxon>Asteraceae</taxon>
        <taxon>Asteroideae</taxon>
        <taxon>Anthemideae</taxon>
        <taxon>Anthemidinae</taxon>
        <taxon>Tanacetum</taxon>
    </lineage>
</organism>
<comment type="caution">
    <text evidence="2">The sequence shown here is derived from an EMBL/GenBank/DDBJ whole genome shotgun (WGS) entry which is preliminary data.</text>
</comment>
<dbReference type="EMBL" id="BKCJ010098497">
    <property type="protein sequence ID" value="GEX26698.1"/>
    <property type="molecule type" value="Genomic_DNA"/>
</dbReference>
<feature type="compositionally biased region" description="Low complexity" evidence="1">
    <location>
        <begin position="147"/>
        <end position="164"/>
    </location>
</feature>
<dbReference type="AlphaFoldDB" id="A0A699H3B6"/>
<evidence type="ECO:0000256" key="1">
    <source>
        <dbReference type="SAM" id="MobiDB-lite"/>
    </source>
</evidence>
<feature type="region of interest" description="Disordered" evidence="1">
    <location>
        <begin position="135"/>
        <end position="167"/>
    </location>
</feature>
<reference evidence="2" key="1">
    <citation type="journal article" date="2019" name="Sci. Rep.">
        <title>Draft genome of Tanacetum cinerariifolium, the natural source of mosquito coil.</title>
        <authorList>
            <person name="Yamashiro T."/>
            <person name="Shiraishi A."/>
            <person name="Satake H."/>
            <person name="Nakayama K."/>
        </authorList>
    </citation>
    <scope>NUCLEOTIDE SEQUENCE</scope>
</reference>
<gene>
    <name evidence="2" type="ORF">Tci_298673</name>
</gene>